<evidence type="ECO:0000313" key="2">
    <source>
        <dbReference type="EMBL" id="PIT14346.1"/>
    </source>
</evidence>
<evidence type="ECO:0000313" key="3">
    <source>
        <dbReference type="Proteomes" id="UP000231293"/>
    </source>
</evidence>
<evidence type="ECO:0000259" key="1">
    <source>
        <dbReference type="PROSITE" id="PS50994"/>
    </source>
</evidence>
<dbReference type="Gene3D" id="3.30.420.10">
    <property type="entry name" value="Ribonuclease H-like superfamily/Ribonuclease H"/>
    <property type="match status" value="1"/>
</dbReference>
<organism evidence="2 3">
    <name type="scientific">Snodgrassella alvi</name>
    <dbReference type="NCBI Taxonomy" id="1196083"/>
    <lineage>
        <taxon>Bacteria</taxon>
        <taxon>Pseudomonadati</taxon>
        <taxon>Pseudomonadota</taxon>
        <taxon>Betaproteobacteria</taxon>
        <taxon>Neisseriales</taxon>
        <taxon>Neisseriaceae</taxon>
        <taxon>Snodgrassella</taxon>
    </lineage>
</organism>
<sequence length="91" mass="10424">MDFMSDSSRNQRVSLLADKLTAISMPSASQLKSSTPLKVLKHRYLDKLAEYYSYPLKIQMDNGSEFTGETFINWAKLYGIAIDYIQLSSQY</sequence>
<dbReference type="EMBL" id="MDVB01000086">
    <property type="protein sequence ID" value="PIT14346.1"/>
    <property type="molecule type" value="Genomic_DNA"/>
</dbReference>
<dbReference type="AlphaFoldDB" id="A0A2N9WT02"/>
<accession>A0A2N9WT02</accession>
<dbReference type="SUPFAM" id="SSF53098">
    <property type="entry name" value="Ribonuclease H-like"/>
    <property type="match status" value="1"/>
</dbReference>
<dbReference type="RefSeq" id="WP_100113845.1">
    <property type="nucleotide sequence ID" value="NZ_MDVB01000086.1"/>
</dbReference>
<dbReference type="PROSITE" id="PS50994">
    <property type="entry name" value="INTEGRASE"/>
    <property type="match status" value="1"/>
</dbReference>
<dbReference type="InterPro" id="IPR012337">
    <property type="entry name" value="RNaseH-like_sf"/>
</dbReference>
<protein>
    <recommendedName>
        <fullName evidence="1">Integrase catalytic domain-containing protein</fullName>
    </recommendedName>
</protein>
<dbReference type="InterPro" id="IPR001584">
    <property type="entry name" value="Integrase_cat-core"/>
</dbReference>
<dbReference type="Proteomes" id="UP000231293">
    <property type="component" value="Unassembled WGS sequence"/>
</dbReference>
<gene>
    <name evidence="2" type="ORF">BGI32_07900</name>
</gene>
<proteinExistence type="predicted"/>
<dbReference type="InterPro" id="IPR036397">
    <property type="entry name" value="RNaseH_sf"/>
</dbReference>
<comment type="caution">
    <text evidence="2">The sequence shown here is derived from an EMBL/GenBank/DDBJ whole genome shotgun (WGS) entry which is preliminary data.</text>
</comment>
<dbReference type="GO" id="GO:0003676">
    <property type="term" value="F:nucleic acid binding"/>
    <property type="evidence" value="ECO:0007669"/>
    <property type="project" value="InterPro"/>
</dbReference>
<feature type="domain" description="Integrase catalytic" evidence="1">
    <location>
        <begin position="1"/>
        <end position="91"/>
    </location>
</feature>
<dbReference type="GO" id="GO:0015074">
    <property type="term" value="P:DNA integration"/>
    <property type="evidence" value="ECO:0007669"/>
    <property type="project" value="InterPro"/>
</dbReference>
<name>A0A2N9WT02_9NEIS</name>
<reference evidence="2 3" key="1">
    <citation type="journal article" date="2017" name="MBio">
        <title>Type VI secretion-mediated competition in the bee gut microbiome.</title>
        <authorList>
            <person name="Steele M.I."/>
            <person name="Kwong W.K."/>
            <person name="Powell J.E."/>
            <person name="Whiteley M."/>
            <person name="Moran N.A."/>
        </authorList>
    </citation>
    <scope>NUCLEOTIDE SEQUENCE [LARGE SCALE GENOMIC DNA]</scope>
    <source>
        <strain evidence="2 3">App2-2</strain>
    </source>
</reference>